<dbReference type="PROSITE" id="PS51257">
    <property type="entry name" value="PROKAR_LIPOPROTEIN"/>
    <property type="match status" value="1"/>
</dbReference>
<name>A0ABY4FXP0_9MICO</name>
<feature type="chain" id="PRO_5045975018" description="DUF3558 domain-containing protein" evidence="2">
    <location>
        <begin position="32"/>
        <end position="219"/>
    </location>
</feature>
<organism evidence="3 4">
    <name type="scientific">Leucobacter rhizosphaerae</name>
    <dbReference type="NCBI Taxonomy" id="2932245"/>
    <lineage>
        <taxon>Bacteria</taxon>
        <taxon>Bacillati</taxon>
        <taxon>Actinomycetota</taxon>
        <taxon>Actinomycetes</taxon>
        <taxon>Micrococcales</taxon>
        <taxon>Microbacteriaceae</taxon>
        <taxon>Leucobacter</taxon>
    </lineage>
</organism>
<feature type="region of interest" description="Disordered" evidence="1">
    <location>
        <begin position="33"/>
        <end position="62"/>
    </location>
</feature>
<feature type="compositionally biased region" description="Low complexity" evidence="1">
    <location>
        <begin position="33"/>
        <end position="54"/>
    </location>
</feature>
<keyword evidence="4" id="KW-1185">Reference proteome</keyword>
<evidence type="ECO:0000256" key="2">
    <source>
        <dbReference type="SAM" id="SignalP"/>
    </source>
</evidence>
<dbReference type="EMBL" id="CP095043">
    <property type="protein sequence ID" value="UOQ61057.1"/>
    <property type="molecule type" value="Genomic_DNA"/>
</dbReference>
<feature type="signal peptide" evidence="2">
    <location>
        <begin position="1"/>
        <end position="31"/>
    </location>
</feature>
<keyword evidence="2" id="KW-0732">Signal</keyword>
<evidence type="ECO:0008006" key="5">
    <source>
        <dbReference type="Google" id="ProtNLM"/>
    </source>
</evidence>
<proteinExistence type="predicted"/>
<evidence type="ECO:0000313" key="4">
    <source>
        <dbReference type="Proteomes" id="UP000831775"/>
    </source>
</evidence>
<sequence>MMHRSRPRATRVGWGLVTVVAVVVLTACAPAAPSSTEAATPRPSVTPSPSSSSPTPAPGTDGVSSFVLPDCAELISDAEVQALTSDPGYVSLPDISEGLPFLLEYGFGPVAGDAFTQAAQSEICGWGIKDSGIVDQVLVAELSDAERASLETALADSAFTRTVVGESTIYAHHSTEGIAPLYRWYIFQGTIWIANFSSTGYEGFGDAALAAVLEANATA</sequence>
<gene>
    <name evidence="3" type="ORF">MUN76_03525</name>
</gene>
<accession>A0ABY4FXP0</accession>
<evidence type="ECO:0000313" key="3">
    <source>
        <dbReference type="EMBL" id="UOQ61057.1"/>
    </source>
</evidence>
<reference evidence="3 4" key="1">
    <citation type="submission" date="2022-04" db="EMBL/GenBank/DDBJ databases">
        <title>Leucobacter sp. isolated from rhizosphere of onion.</title>
        <authorList>
            <person name="Won M."/>
            <person name="Lee C.-M."/>
            <person name="Woen H.-Y."/>
            <person name="Kwon S.-W."/>
        </authorList>
    </citation>
    <scope>NUCLEOTIDE SEQUENCE [LARGE SCALE GENOMIC DNA]</scope>
    <source>
        <strain evidence="3 4">H25R-14</strain>
    </source>
</reference>
<dbReference type="Proteomes" id="UP000831775">
    <property type="component" value="Chromosome"/>
</dbReference>
<protein>
    <recommendedName>
        <fullName evidence="5">DUF3558 domain-containing protein</fullName>
    </recommendedName>
</protein>
<dbReference type="RefSeq" id="WP_244687197.1">
    <property type="nucleotide sequence ID" value="NZ_CP095043.1"/>
</dbReference>
<evidence type="ECO:0000256" key="1">
    <source>
        <dbReference type="SAM" id="MobiDB-lite"/>
    </source>
</evidence>